<protein>
    <submittedName>
        <fullName evidence="1">Uncharacterized protein</fullName>
    </submittedName>
</protein>
<evidence type="ECO:0000313" key="1">
    <source>
        <dbReference type="EMBL" id="CDO70347.1"/>
    </source>
</evidence>
<accession>A0A060S7A9</accession>
<evidence type="ECO:0000313" key="2">
    <source>
        <dbReference type="Proteomes" id="UP000029665"/>
    </source>
</evidence>
<sequence length="40" mass="5068">VLRYRYVVTDEALLKYLKWELRTRLRAEEVKQELQLEEWT</sequence>
<dbReference type="EMBL" id="CCBP010000078">
    <property type="protein sequence ID" value="CDO70347.1"/>
    <property type="molecule type" value="Genomic_DNA"/>
</dbReference>
<comment type="caution">
    <text evidence="1">The sequence shown here is derived from an EMBL/GenBank/DDBJ whole genome shotgun (WGS) entry which is preliminary data.</text>
</comment>
<proteinExistence type="predicted"/>
<gene>
    <name evidence="1" type="ORF">BN946_scf184755.g1</name>
</gene>
<name>A0A060S7A9_PYCCI</name>
<dbReference type="AlphaFoldDB" id="A0A060S7A9"/>
<dbReference type="HOGENOM" id="CLU_3302226_0_0_1"/>
<feature type="non-terminal residue" evidence="1">
    <location>
        <position position="1"/>
    </location>
</feature>
<dbReference type="OrthoDB" id="3041043at2759"/>
<organism evidence="1 2">
    <name type="scientific">Pycnoporus cinnabarinus</name>
    <name type="common">Cinnabar-red polypore</name>
    <name type="synonym">Trametes cinnabarina</name>
    <dbReference type="NCBI Taxonomy" id="5643"/>
    <lineage>
        <taxon>Eukaryota</taxon>
        <taxon>Fungi</taxon>
        <taxon>Dikarya</taxon>
        <taxon>Basidiomycota</taxon>
        <taxon>Agaricomycotina</taxon>
        <taxon>Agaricomycetes</taxon>
        <taxon>Polyporales</taxon>
        <taxon>Polyporaceae</taxon>
        <taxon>Trametes</taxon>
    </lineage>
</organism>
<dbReference type="Proteomes" id="UP000029665">
    <property type="component" value="Unassembled WGS sequence"/>
</dbReference>
<reference evidence="1" key="1">
    <citation type="submission" date="2014-01" db="EMBL/GenBank/DDBJ databases">
        <title>The genome of the white-rot fungus Pycnoporus cinnabarinus: a basidiomycete model with a versatile arsenal for lignocellulosic biomass breakdown.</title>
        <authorList>
            <person name="Levasseur A."/>
            <person name="Lomascolo A."/>
            <person name="Ruiz-Duenas F.J."/>
            <person name="Uzan E."/>
            <person name="Piumi F."/>
            <person name="Kues U."/>
            <person name="Ram A.F.J."/>
            <person name="Murat C."/>
            <person name="Haon M."/>
            <person name="Benoit I."/>
            <person name="Arfi Y."/>
            <person name="Chevret D."/>
            <person name="Drula E."/>
            <person name="Kwon M.J."/>
            <person name="Gouret P."/>
            <person name="Lesage-Meessen L."/>
            <person name="Lombard V."/>
            <person name="Mariette J."/>
            <person name="Noirot C."/>
            <person name="Park J."/>
            <person name="Patyshakuliyeva A."/>
            <person name="Wieneger R.A.B."/>
            <person name="Wosten H.A.B."/>
            <person name="Martin F."/>
            <person name="Coutinho P.M."/>
            <person name="de Vries R."/>
            <person name="Martinez A.T."/>
            <person name="Klopp C."/>
            <person name="Pontarotti P."/>
            <person name="Henrissat B."/>
            <person name="Record E."/>
        </authorList>
    </citation>
    <scope>NUCLEOTIDE SEQUENCE [LARGE SCALE GENOMIC DNA]</scope>
    <source>
        <strain evidence="1">BRFM137</strain>
    </source>
</reference>
<keyword evidence="2" id="KW-1185">Reference proteome</keyword>